<evidence type="ECO:0000256" key="4">
    <source>
        <dbReference type="ARBA" id="ARBA00022603"/>
    </source>
</evidence>
<evidence type="ECO:0000256" key="9">
    <source>
        <dbReference type="ARBA" id="ARBA00045273"/>
    </source>
</evidence>
<dbReference type="InterPro" id="IPR024160">
    <property type="entry name" value="BIN3_SAM-bd_dom"/>
</dbReference>
<feature type="domain" description="Bin3-type SAM" evidence="12">
    <location>
        <begin position="1"/>
        <end position="216"/>
    </location>
</feature>
<comment type="similarity">
    <text evidence="2 11">Belongs to the methyltransferase superfamily.</text>
</comment>
<comment type="catalytic activity">
    <reaction evidence="7">
        <text>a 5'-end 5'-phospho-ribonucleoside-RNA + 2 S-adenosyl-L-methionine = a 5'-end (5'-bismethylphospho)-ribonucleoside-RNA + 2 S-adenosyl-L-homocysteine</text>
        <dbReference type="Rhea" id="RHEA:58640"/>
        <dbReference type="Rhea" id="RHEA-COMP:15179"/>
        <dbReference type="Rhea" id="RHEA-COMP:15182"/>
        <dbReference type="ChEBI" id="CHEBI:57856"/>
        <dbReference type="ChEBI" id="CHEBI:59789"/>
        <dbReference type="ChEBI" id="CHEBI:138282"/>
        <dbReference type="ChEBI" id="CHEBI:142777"/>
    </reaction>
</comment>
<evidence type="ECO:0000313" key="14">
    <source>
        <dbReference type="Proteomes" id="UP000551443"/>
    </source>
</evidence>
<proteinExistence type="inferred from homology"/>
<evidence type="ECO:0000259" key="12">
    <source>
        <dbReference type="PROSITE" id="PS51515"/>
    </source>
</evidence>
<dbReference type="InterPro" id="IPR039772">
    <property type="entry name" value="Bin3-like"/>
</dbReference>
<sequence length="228" mass="25763">GLLRELCPGRDPPLLGLDVGCNSGELSIAMYRHLLALPDLPSLSPPGNSGLDLHLLCCDIDPELIRRARSNCPFPNSMTFLPLDIMDRESRDSLLDSHLERFGRSRFDLALCMSVTMWIHLRHGDRGLREFLEFLASRCSFLLLEPQPWKCYRAAARRLRRLGRSDWEHFRGLGIRGDVPAGICGILTRHCGMELVCSFGNTEWERSVLLFRSTRESGDGRGKSRDLG</sequence>
<comment type="caution">
    <text evidence="13">The sequence shown here is derived from an EMBL/GenBank/DDBJ whole genome shotgun (WGS) entry which is preliminary data.</text>
</comment>
<comment type="subcellular location">
    <subcellularLocation>
        <location evidence="1">Cytoplasm</location>
    </subcellularLocation>
</comment>
<keyword evidence="14" id="KW-1185">Reference proteome</keyword>
<dbReference type="EC" id="2.1.1.-" evidence="11"/>
<comment type="catalytic activity">
    <reaction evidence="8">
        <text>a 5'-end 5'-phospho-ribonucleoside-RNA + S-adenosyl-L-methionine = a 5'-end (5'-methylphospho)-ribonucleoside-RNA + S-adenosyl-L-homocysteine</text>
        <dbReference type="Rhea" id="RHEA:58656"/>
        <dbReference type="Rhea" id="RHEA-COMP:15179"/>
        <dbReference type="Rhea" id="RHEA-COMP:15181"/>
        <dbReference type="ChEBI" id="CHEBI:57856"/>
        <dbReference type="ChEBI" id="CHEBI:59789"/>
        <dbReference type="ChEBI" id="CHEBI:138282"/>
        <dbReference type="ChEBI" id="CHEBI:142776"/>
    </reaction>
</comment>
<organism evidence="13 14">
    <name type="scientific">Xiphorhynchus elegans</name>
    <name type="common">elegant woodcreeper</name>
    <dbReference type="NCBI Taxonomy" id="269412"/>
    <lineage>
        <taxon>Eukaryota</taxon>
        <taxon>Metazoa</taxon>
        <taxon>Chordata</taxon>
        <taxon>Craniata</taxon>
        <taxon>Vertebrata</taxon>
        <taxon>Euteleostomi</taxon>
        <taxon>Archelosauria</taxon>
        <taxon>Archosauria</taxon>
        <taxon>Dinosauria</taxon>
        <taxon>Saurischia</taxon>
        <taxon>Theropoda</taxon>
        <taxon>Coelurosauria</taxon>
        <taxon>Aves</taxon>
        <taxon>Neognathae</taxon>
        <taxon>Neoaves</taxon>
        <taxon>Telluraves</taxon>
        <taxon>Australaves</taxon>
        <taxon>Passeriformes</taxon>
        <taxon>Dendrocolaptidae</taxon>
        <taxon>Xiphorhynchus</taxon>
    </lineage>
</organism>
<dbReference type="PROSITE" id="PS51515">
    <property type="entry name" value="BIN3_SAM"/>
    <property type="match status" value="1"/>
</dbReference>
<keyword evidence="3" id="KW-0963">Cytoplasm</keyword>
<dbReference type="InterPro" id="IPR029063">
    <property type="entry name" value="SAM-dependent_MTases_sf"/>
</dbReference>
<accession>A0A7L3PQF3</accession>
<dbReference type="GO" id="GO:0005737">
    <property type="term" value="C:cytoplasm"/>
    <property type="evidence" value="ECO:0007669"/>
    <property type="project" value="UniProtKB-SubCell"/>
</dbReference>
<name>A0A7L3PQF3_9DEND</name>
<dbReference type="CDD" id="cd02440">
    <property type="entry name" value="AdoMet_MTases"/>
    <property type="match status" value="1"/>
</dbReference>
<dbReference type="PANTHER" id="PTHR12315:SF1">
    <property type="entry name" value="RNA 5'-MONOPHOSPHATE METHYLTRANSFERASE"/>
    <property type="match status" value="1"/>
</dbReference>
<gene>
    <name evidence="13" type="primary">Bcdin3d</name>
    <name evidence="13" type="ORF">XIPELE_R08401</name>
</gene>
<evidence type="ECO:0000256" key="10">
    <source>
        <dbReference type="PROSITE-ProRule" id="PRU00848"/>
    </source>
</evidence>
<dbReference type="EMBL" id="VZUH01059173">
    <property type="protein sequence ID" value="NXU92612.1"/>
    <property type="molecule type" value="Genomic_DNA"/>
</dbReference>
<protein>
    <recommendedName>
        <fullName evidence="11">RNA methyltransferase</fullName>
        <ecNumber evidence="11">2.1.1.-</ecNumber>
    </recommendedName>
</protein>
<dbReference type="SUPFAM" id="SSF53335">
    <property type="entry name" value="S-adenosyl-L-methionine-dependent methyltransferases"/>
    <property type="match status" value="1"/>
</dbReference>
<keyword evidence="5 11" id="KW-0808">Transferase</keyword>
<feature type="non-terminal residue" evidence="13">
    <location>
        <position position="228"/>
    </location>
</feature>
<keyword evidence="4 11" id="KW-0489">Methyltransferase</keyword>
<evidence type="ECO:0000256" key="5">
    <source>
        <dbReference type="ARBA" id="ARBA00022679"/>
    </source>
</evidence>
<evidence type="ECO:0000256" key="6">
    <source>
        <dbReference type="ARBA" id="ARBA00022691"/>
    </source>
</evidence>
<evidence type="ECO:0000256" key="1">
    <source>
        <dbReference type="ARBA" id="ARBA00004496"/>
    </source>
</evidence>
<dbReference type="GO" id="GO:0008171">
    <property type="term" value="F:O-methyltransferase activity"/>
    <property type="evidence" value="ECO:0007669"/>
    <property type="project" value="UniProtKB-UniRule"/>
</dbReference>
<dbReference type="FunFam" id="3.40.50.150:FF:000138">
    <property type="entry name" value="BCDIN3 domain containing RNA methyltransferase"/>
    <property type="match status" value="1"/>
</dbReference>
<dbReference type="GO" id="GO:0032259">
    <property type="term" value="P:methylation"/>
    <property type="evidence" value="ECO:0007669"/>
    <property type="project" value="UniProtKB-KW"/>
</dbReference>
<dbReference type="AlphaFoldDB" id="A0A7L3PQF3"/>
<dbReference type="GO" id="GO:0008173">
    <property type="term" value="F:RNA methyltransferase activity"/>
    <property type="evidence" value="ECO:0007669"/>
    <property type="project" value="UniProtKB-UniRule"/>
</dbReference>
<comment type="function">
    <text evidence="9">O-methyltransferase that specifically monomethylates 5'-monophosphate of cytoplasmic histidyl tRNA (tRNA(His)), acting as a capping enzyme by protecting tRNA(His) from cleavage by DICER1. Also able, with less efficiently, to methylate the 5' monophosphate of a subset of pre-miRNAs, acting as a negative regulator of miRNA processing. The 5' monophosphate of pre-miRNAs is recognized by DICER1 and is required for pre-miRNAs processing: methylation at this position reduces the processing of pre-miRNAs by DICER1. Was also reported to mediate dimethylation of pre-miR-145; however dimethylation cannot be reproduced by another group which observes a monomethylation of pre-miR-145.</text>
</comment>
<evidence type="ECO:0000256" key="8">
    <source>
        <dbReference type="ARBA" id="ARBA00044707"/>
    </source>
</evidence>
<reference evidence="13 14" key="1">
    <citation type="submission" date="2019-09" db="EMBL/GenBank/DDBJ databases">
        <title>Bird 10,000 Genomes (B10K) Project - Family phase.</title>
        <authorList>
            <person name="Zhang G."/>
        </authorList>
    </citation>
    <scope>NUCLEOTIDE SEQUENCE [LARGE SCALE GENOMIC DNA]</scope>
    <source>
        <strain evidence="13">OUT-0059</strain>
        <tissue evidence="13">Muscle</tissue>
    </source>
</reference>
<evidence type="ECO:0000256" key="7">
    <source>
        <dbReference type="ARBA" id="ARBA00044650"/>
    </source>
</evidence>
<feature type="non-terminal residue" evidence="13">
    <location>
        <position position="1"/>
    </location>
</feature>
<evidence type="ECO:0000256" key="2">
    <source>
        <dbReference type="ARBA" id="ARBA00008361"/>
    </source>
</evidence>
<evidence type="ECO:0000256" key="11">
    <source>
        <dbReference type="RuleBase" id="RU367087"/>
    </source>
</evidence>
<dbReference type="Pfam" id="PF06859">
    <property type="entry name" value="Bin3"/>
    <property type="match status" value="1"/>
</dbReference>
<dbReference type="GO" id="GO:2000632">
    <property type="term" value="P:negative regulation of pre-miRNA processing"/>
    <property type="evidence" value="ECO:0007669"/>
    <property type="project" value="TreeGrafter"/>
</dbReference>
<dbReference type="Proteomes" id="UP000551443">
    <property type="component" value="Unassembled WGS sequence"/>
</dbReference>
<evidence type="ECO:0000256" key="3">
    <source>
        <dbReference type="ARBA" id="ARBA00022490"/>
    </source>
</evidence>
<keyword evidence="6 10" id="KW-0949">S-adenosyl-L-methionine</keyword>
<dbReference type="Gene3D" id="3.40.50.150">
    <property type="entry name" value="Vaccinia Virus protein VP39"/>
    <property type="match status" value="1"/>
</dbReference>
<dbReference type="PANTHER" id="PTHR12315">
    <property type="entry name" value="BICOID-INTERACTING PROTEIN RELATED"/>
    <property type="match status" value="1"/>
</dbReference>
<dbReference type="InterPro" id="IPR010675">
    <property type="entry name" value="Bin3_C"/>
</dbReference>
<evidence type="ECO:0000313" key="13">
    <source>
        <dbReference type="EMBL" id="NXU92612.1"/>
    </source>
</evidence>